<dbReference type="RefSeq" id="XP_004185268.1">
    <property type="nucleotide sequence ID" value="XM_004185220.1"/>
</dbReference>
<dbReference type="EMBL" id="KB207027">
    <property type="protein sequence ID" value="ELP85922.1"/>
    <property type="molecule type" value="Genomic_DNA"/>
</dbReference>
<dbReference type="Proteomes" id="UP000014680">
    <property type="component" value="Unassembled WGS sequence"/>
</dbReference>
<evidence type="ECO:0000313" key="2">
    <source>
        <dbReference type="Proteomes" id="UP000014680"/>
    </source>
</evidence>
<dbReference type="GeneID" id="14884915"/>
<organism evidence="1 2">
    <name type="scientific">Entamoeba invadens IP1</name>
    <dbReference type="NCBI Taxonomy" id="370355"/>
    <lineage>
        <taxon>Eukaryota</taxon>
        <taxon>Amoebozoa</taxon>
        <taxon>Evosea</taxon>
        <taxon>Archamoebae</taxon>
        <taxon>Mastigamoebida</taxon>
        <taxon>Entamoebidae</taxon>
        <taxon>Entamoeba</taxon>
    </lineage>
</organism>
<keyword evidence="2" id="KW-1185">Reference proteome</keyword>
<dbReference type="OrthoDB" id="30216at2759"/>
<name>A0A0A1TXB7_ENTIV</name>
<dbReference type="KEGG" id="eiv:EIN_135060"/>
<proteinExistence type="predicted"/>
<evidence type="ECO:0000313" key="1">
    <source>
        <dbReference type="EMBL" id="ELP85922.1"/>
    </source>
</evidence>
<dbReference type="VEuPathDB" id="AmoebaDB:EIN_135060"/>
<protein>
    <submittedName>
        <fullName evidence="1">Uncharacterized protein</fullName>
    </submittedName>
</protein>
<accession>A0A0A1TXB7</accession>
<dbReference type="AlphaFoldDB" id="A0A0A1TXB7"/>
<sequence>MSTNYIEPLFFTSDPPDDEIKKQKKAYKVYPRLPEMNLKDYWLSDKETFRTFTEKFQESCKSLSVLAMKYTQIDRPTLFDSEESHKENIQMFLSKQLKAMCFFLTTDGDLYATNSVLTSRKNDFINDETFRIYQFYTQGKKCFISWKRNPNSRDPKKSIELFDMCCVGNIEIFCVYSAFTIDKHSKMEWYEEFGNDYLVEEYSSNEDLKATKYPKNSKIKHYLVIAFDL</sequence>
<reference evidence="1 2" key="1">
    <citation type="submission" date="2012-10" db="EMBL/GenBank/DDBJ databases">
        <authorList>
            <person name="Zafar N."/>
            <person name="Inman J."/>
            <person name="Hall N."/>
            <person name="Lorenzi H."/>
            <person name="Caler E."/>
        </authorList>
    </citation>
    <scope>NUCLEOTIDE SEQUENCE [LARGE SCALE GENOMIC DNA]</scope>
    <source>
        <strain evidence="1 2">IP1</strain>
    </source>
</reference>
<gene>
    <name evidence="1" type="ORF">EIN_135060</name>
</gene>